<dbReference type="Proteomes" id="UP000078046">
    <property type="component" value="Unassembled WGS sequence"/>
</dbReference>
<sequence length="49" mass="5743">MVCVKCNEGYLKNVKGDEFDHCVKYEYSKVECDTCTKGFIPKKEKDEFI</sequence>
<feature type="non-terminal residue" evidence="1">
    <location>
        <position position="49"/>
    </location>
</feature>
<name>A0A177ANZ9_9BILA</name>
<reference evidence="1 2" key="1">
    <citation type="submission" date="2016-04" db="EMBL/GenBank/DDBJ databases">
        <title>The genome of Intoshia linei affirms orthonectids as highly simplified spiralians.</title>
        <authorList>
            <person name="Mikhailov K.V."/>
            <person name="Slusarev G.S."/>
            <person name="Nikitin M.A."/>
            <person name="Logacheva M.D."/>
            <person name="Penin A."/>
            <person name="Aleoshin V."/>
            <person name="Panchin Y.V."/>
        </authorList>
    </citation>
    <scope>NUCLEOTIDE SEQUENCE [LARGE SCALE GENOMIC DNA]</scope>
    <source>
        <strain evidence="1">Intl2013</strain>
        <tissue evidence="1">Whole animal</tissue>
    </source>
</reference>
<protein>
    <submittedName>
        <fullName evidence="1">Uncharacterized protein</fullName>
    </submittedName>
</protein>
<organism evidence="1 2">
    <name type="scientific">Intoshia linei</name>
    <dbReference type="NCBI Taxonomy" id="1819745"/>
    <lineage>
        <taxon>Eukaryota</taxon>
        <taxon>Metazoa</taxon>
        <taxon>Spiralia</taxon>
        <taxon>Lophotrochozoa</taxon>
        <taxon>Mesozoa</taxon>
        <taxon>Orthonectida</taxon>
        <taxon>Rhopaluridae</taxon>
        <taxon>Intoshia</taxon>
    </lineage>
</organism>
<proteinExistence type="predicted"/>
<comment type="caution">
    <text evidence="1">The sequence shown here is derived from an EMBL/GenBank/DDBJ whole genome shotgun (WGS) entry which is preliminary data.</text>
</comment>
<accession>A0A177ANZ9</accession>
<evidence type="ECO:0000313" key="1">
    <source>
        <dbReference type="EMBL" id="OAF63767.1"/>
    </source>
</evidence>
<evidence type="ECO:0000313" key="2">
    <source>
        <dbReference type="Proteomes" id="UP000078046"/>
    </source>
</evidence>
<keyword evidence="2" id="KW-1185">Reference proteome</keyword>
<gene>
    <name evidence="1" type="ORF">A3Q56_08504</name>
</gene>
<dbReference type="AlphaFoldDB" id="A0A177ANZ9"/>
<dbReference type="EMBL" id="LWCA01002623">
    <property type="protein sequence ID" value="OAF63767.1"/>
    <property type="molecule type" value="Genomic_DNA"/>
</dbReference>